<dbReference type="Gene3D" id="1.25.40.10">
    <property type="entry name" value="Tetratricopeptide repeat domain"/>
    <property type="match status" value="1"/>
</dbReference>
<dbReference type="AlphaFoldDB" id="D8T1D7"/>
<evidence type="ECO:0000256" key="1">
    <source>
        <dbReference type="ARBA" id="ARBA00022737"/>
    </source>
</evidence>
<dbReference type="InterPro" id="IPR011990">
    <property type="entry name" value="TPR-like_helical_dom_sf"/>
</dbReference>
<dbReference type="PANTHER" id="PTHR47926">
    <property type="entry name" value="PENTATRICOPEPTIDE REPEAT-CONTAINING PROTEIN"/>
    <property type="match status" value="1"/>
</dbReference>
<dbReference type="Pfam" id="PF01535">
    <property type="entry name" value="PPR"/>
    <property type="match status" value="3"/>
</dbReference>
<dbReference type="EMBL" id="GL377662">
    <property type="protein sequence ID" value="EFJ09479.1"/>
    <property type="molecule type" value="Genomic_DNA"/>
</dbReference>
<evidence type="ECO:0008006" key="5">
    <source>
        <dbReference type="Google" id="ProtNLM"/>
    </source>
</evidence>
<dbReference type="PANTHER" id="PTHR47926:SF533">
    <property type="entry name" value="DYW DOMAIN-CONTAINING PROTEIN"/>
    <property type="match status" value="1"/>
</dbReference>
<protein>
    <recommendedName>
        <fullName evidence="5">Pentacotripeptide-repeat region of PRORP domain-containing protein</fullName>
    </recommendedName>
</protein>
<dbReference type="InParanoid" id="D8T1D7"/>
<sequence>TSWDVLVAAFAYNGQEEHARLVFTKMAVEGIEPREPAFVCLLVGHTHSGDLDSGISLFRSMAVDFHAAPSKQAFNAMVGLLGRSGRLDDARELLIAMPFNPGAPDWKSLLGACTSINNLQRGAQAAENVARLDPAAPAPYLLIANM</sequence>
<dbReference type="InterPro" id="IPR046960">
    <property type="entry name" value="PPR_At4g14850-like_plant"/>
</dbReference>
<evidence type="ECO:0000313" key="4">
    <source>
        <dbReference type="Proteomes" id="UP000001514"/>
    </source>
</evidence>
<dbReference type="Gramene" id="EFJ09479">
    <property type="protein sequence ID" value="EFJ09479"/>
    <property type="gene ID" value="SELMODRAFT_48533"/>
</dbReference>
<evidence type="ECO:0000313" key="3">
    <source>
        <dbReference type="EMBL" id="EFJ09479.1"/>
    </source>
</evidence>
<feature type="non-terminal residue" evidence="3">
    <location>
        <position position="146"/>
    </location>
</feature>
<dbReference type="HOGENOM" id="CLU_002706_0_0_1"/>
<dbReference type="GO" id="GO:0009451">
    <property type="term" value="P:RNA modification"/>
    <property type="evidence" value="ECO:0007669"/>
    <property type="project" value="InterPro"/>
</dbReference>
<accession>D8T1D7</accession>
<feature type="repeat" description="PPR" evidence="2">
    <location>
        <begin position="1"/>
        <end position="33"/>
    </location>
</feature>
<gene>
    <name evidence="3" type="ORF">SELMODRAFT_48533</name>
</gene>
<keyword evidence="1" id="KW-0677">Repeat</keyword>
<reference evidence="3 4" key="1">
    <citation type="journal article" date="2011" name="Science">
        <title>The Selaginella genome identifies genetic changes associated with the evolution of vascular plants.</title>
        <authorList>
            <person name="Banks J.A."/>
            <person name="Nishiyama T."/>
            <person name="Hasebe M."/>
            <person name="Bowman J.L."/>
            <person name="Gribskov M."/>
            <person name="dePamphilis C."/>
            <person name="Albert V.A."/>
            <person name="Aono N."/>
            <person name="Aoyama T."/>
            <person name="Ambrose B.A."/>
            <person name="Ashton N.W."/>
            <person name="Axtell M.J."/>
            <person name="Barker E."/>
            <person name="Barker M.S."/>
            <person name="Bennetzen J.L."/>
            <person name="Bonawitz N.D."/>
            <person name="Chapple C."/>
            <person name="Cheng C."/>
            <person name="Correa L.G."/>
            <person name="Dacre M."/>
            <person name="DeBarry J."/>
            <person name="Dreyer I."/>
            <person name="Elias M."/>
            <person name="Engstrom E.M."/>
            <person name="Estelle M."/>
            <person name="Feng L."/>
            <person name="Finet C."/>
            <person name="Floyd S.K."/>
            <person name="Frommer W.B."/>
            <person name="Fujita T."/>
            <person name="Gramzow L."/>
            <person name="Gutensohn M."/>
            <person name="Harholt J."/>
            <person name="Hattori M."/>
            <person name="Heyl A."/>
            <person name="Hirai T."/>
            <person name="Hiwatashi Y."/>
            <person name="Ishikawa M."/>
            <person name="Iwata M."/>
            <person name="Karol K.G."/>
            <person name="Koehler B."/>
            <person name="Kolukisaoglu U."/>
            <person name="Kubo M."/>
            <person name="Kurata T."/>
            <person name="Lalonde S."/>
            <person name="Li K."/>
            <person name="Li Y."/>
            <person name="Litt A."/>
            <person name="Lyons E."/>
            <person name="Manning G."/>
            <person name="Maruyama T."/>
            <person name="Michael T.P."/>
            <person name="Mikami K."/>
            <person name="Miyazaki S."/>
            <person name="Morinaga S."/>
            <person name="Murata T."/>
            <person name="Mueller-Roeber B."/>
            <person name="Nelson D.R."/>
            <person name="Obara M."/>
            <person name="Oguri Y."/>
            <person name="Olmstead R.G."/>
            <person name="Onodera N."/>
            <person name="Petersen B.L."/>
            <person name="Pils B."/>
            <person name="Prigge M."/>
            <person name="Rensing S.A."/>
            <person name="Riano-Pachon D.M."/>
            <person name="Roberts A.W."/>
            <person name="Sato Y."/>
            <person name="Scheller H.V."/>
            <person name="Schulz B."/>
            <person name="Schulz C."/>
            <person name="Shakirov E.V."/>
            <person name="Shibagaki N."/>
            <person name="Shinohara N."/>
            <person name="Shippen D.E."/>
            <person name="Soerensen I."/>
            <person name="Sotooka R."/>
            <person name="Sugimoto N."/>
            <person name="Sugita M."/>
            <person name="Sumikawa N."/>
            <person name="Tanurdzic M."/>
            <person name="Theissen G."/>
            <person name="Ulvskov P."/>
            <person name="Wakazuki S."/>
            <person name="Weng J.K."/>
            <person name="Willats W.W."/>
            <person name="Wipf D."/>
            <person name="Wolf P.G."/>
            <person name="Yang L."/>
            <person name="Zimmer A.D."/>
            <person name="Zhu Q."/>
            <person name="Mitros T."/>
            <person name="Hellsten U."/>
            <person name="Loque D."/>
            <person name="Otillar R."/>
            <person name="Salamov A."/>
            <person name="Schmutz J."/>
            <person name="Shapiro H."/>
            <person name="Lindquist E."/>
            <person name="Lucas S."/>
            <person name="Rokhsar D."/>
            <person name="Grigoriev I.V."/>
        </authorList>
    </citation>
    <scope>NUCLEOTIDE SEQUENCE [LARGE SCALE GENOMIC DNA]</scope>
</reference>
<dbReference type="KEGG" id="smo:SELMODRAFT_48533"/>
<dbReference type="PROSITE" id="PS51375">
    <property type="entry name" value="PPR"/>
    <property type="match status" value="1"/>
</dbReference>
<feature type="non-terminal residue" evidence="3">
    <location>
        <position position="1"/>
    </location>
</feature>
<keyword evidence="4" id="KW-1185">Reference proteome</keyword>
<dbReference type="eggNOG" id="KOG4197">
    <property type="taxonomic scope" value="Eukaryota"/>
</dbReference>
<dbReference type="GO" id="GO:0003723">
    <property type="term" value="F:RNA binding"/>
    <property type="evidence" value="ECO:0007669"/>
    <property type="project" value="InterPro"/>
</dbReference>
<name>D8T1D7_SELML</name>
<dbReference type="InterPro" id="IPR002885">
    <property type="entry name" value="PPR_rpt"/>
</dbReference>
<proteinExistence type="predicted"/>
<organism evidence="4">
    <name type="scientific">Selaginella moellendorffii</name>
    <name type="common">Spikemoss</name>
    <dbReference type="NCBI Taxonomy" id="88036"/>
    <lineage>
        <taxon>Eukaryota</taxon>
        <taxon>Viridiplantae</taxon>
        <taxon>Streptophyta</taxon>
        <taxon>Embryophyta</taxon>
        <taxon>Tracheophyta</taxon>
        <taxon>Lycopodiopsida</taxon>
        <taxon>Selaginellales</taxon>
        <taxon>Selaginellaceae</taxon>
        <taxon>Selaginella</taxon>
    </lineage>
</organism>
<evidence type="ECO:0000256" key="2">
    <source>
        <dbReference type="PROSITE-ProRule" id="PRU00708"/>
    </source>
</evidence>
<dbReference type="Proteomes" id="UP000001514">
    <property type="component" value="Unassembled WGS sequence"/>
</dbReference>